<dbReference type="EMBL" id="MSIF01000026">
    <property type="protein sequence ID" value="OLF05728.1"/>
    <property type="molecule type" value="Genomic_DNA"/>
</dbReference>
<accession>A0A7Z0WHW2</accession>
<proteinExistence type="predicted"/>
<dbReference type="SUPFAM" id="SSF53474">
    <property type="entry name" value="alpha/beta-Hydrolases"/>
    <property type="match status" value="1"/>
</dbReference>
<organism evidence="6 7">
    <name type="scientific">Actinophytocola xinjiangensis</name>
    <dbReference type="NCBI Taxonomy" id="485602"/>
    <lineage>
        <taxon>Bacteria</taxon>
        <taxon>Bacillati</taxon>
        <taxon>Actinomycetota</taxon>
        <taxon>Actinomycetes</taxon>
        <taxon>Pseudonocardiales</taxon>
        <taxon>Pseudonocardiaceae</taxon>
    </lineage>
</organism>
<feature type="chain" id="PRO_5030520605" evidence="5">
    <location>
        <begin position="25"/>
        <end position="374"/>
    </location>
</feature>
<feature type="region of interest" description="Disordered" evidence="4">
    <location>
        <begin position="23"/>
        <end position="44"/>
    </location>
</feature>
<dbReference type="Pfam" id="PF03403">
    <property type="entry name" value="PAF-AH_p_II"/>
    <property type="match status" value="1"/>
</dbReference>
<dbReference type="PANTHER" id="PTHR10272:SF0">
    <property type="entry name" value="PLATELET-ACTIVATING FACTOR ACETYLHYDROLASE"/>
    <property type="match status" value="1"/>
</dbReference>
<dbReference type="OrthoDB" id="569821at2"/>
<dbReference type="RefSeq" id="WP_075137359.1">
    <property type="nucleotide sequence ID" value="NZ_MSIF01000026.1"/>
</dbReference>
<comment type="caution">
    <text evidence="6">The sequence shown here is derived from an EMBL/GenBank/DDBJ whole genome shotgun (WGS) entry which is preliminary data.</text>
</comment>
<name>A0A7Z0WHW2_9PSEU</name>
<keyword evidence="1 6" id="KW-0378">Hydrolase</keyword>
<evidence type="ECO:0000256" key="5">
    <source>
        <dbReference type="SAM" id="SignalP"/>
    </source>
</evidence>
<evidence type="ECO:0000256" key="4">
    <source>
        <dbReference type="SAM" id="MobiDB-lite"/>
    </source>
</evidence>
<evidence type="ECO:0000313" key="7">
    <source>
        <dbReference type="Proteomes" id="UP000185696"/>
    </source>
</evidence>
<evidence type="ECO:0000313" key="6">
    <source>
        <dbReference type="EMBL" id="OLF05728.1"/>
    </source>
</evidence>
<keyword evidence="7" id="KW-1185">Reference proteome</keyword>
<dbReference type="PANTHER" id="PTHR10272">
    <property type="entry name" value="PLATELET-ACTIVATING FACTOR ACETYLHYDROLASE"/>
    <property type="match status" value="1"/>
</dbReference>
<dbReference type="GO" id="GO:0016042">
    <property type="term" value="P:lipid catabolic process"/>
    <property type="evidence" value="ECO:0007669"/>
    <property type="project" value="UniProtKB-KW"/>
</dbReference>
<evidence type="ECO:0000256" key="3">
    <source>
        <dbReference type="ARBA" id="ARBA00023098"/>
    </source>
</evidence>
<keyword evidence="2" id="KW-0442">Lipid degradation</keyword>
<protein>
    <submittedName>
        <fullName evidence="6">Alpha/beta hydrolase</fullName>
    </submittedName>
</protein>
<dbReference type="GO" id="GO:0003847">
    <property type="term" value="F:1-alkyl-2-acetylglycerophosphocholine esterase activity"/>
    <property type="evidence" value="ECO:0007669"/>
    <property type="project" value="TreeGrafter"/>
</dbReference>
<keyword evidence="3" id="KW-0443">Lipid metabolism</keyword>
<evidence type="ECO:0000256" key="1">
    <source>
        <dbReference type="ARBA" id="ARBA00022801"/>
    </source>
</evidence>
<dbReference type="Proteomes" id="UP000185696">
    <property type="component" value="Unassembled WGS sequence"/>
</dbReference>
<sequence>MRVLYGALAVVLTLAVQSAPPVSAGPVPRLPAPTGPHPVGTTSLHLVDTSRPDPWVPSVAHRELMVSVFYPAARGHGPTRHFLTVAEATAVLDEAGITEVTAAAIASTRTNAVVDARPVGRPQGLPLLVLSPGFKRPRATLTTLAEDLASHGNVVAVIDHTYENVATTFPDGRVAPCAACGSYDPAFWDKLHAGRAADVSFVLDELTGPRPPWRGAGLIDASRIAMGGHSVGGAATLVTMREDERILAGFDADGTADVALPEGGLDRPFLFLGRANTYTPGIGPESRSWETVWPQLTGWRRWLVVEGMQHPSFTDIGLVGEELGLDFGADTPARRGAAIFRAYTRAFFDLHLRGTPQPLMTAPSPRYPEVTFIG</sequence>
<reference evidence="6 7" key="1">
    <citation type="submission" date="2016-12" db="EMBL/GenBank/DDBJ databases">
        <title>The draft genome sequence of Actinophytocola xinjiangensis.</title>
        <authorList>
            <person name="Wang W."/>
            <person name="Yuan L."/>
        </authorList>
    </citation>
    <scope>NUCLEOTIDE SEQUENCE [LARGE SCALE GENOMIC DNA]</scope>
    <source>
        <strain evidence="6 7">CGMCC 4.4663</strain>
    </source>
</reference>
<dbReference type="Gene3D" id="3.40.50.1820">
    <property type="entry name" value="alpha/beta hydrolase"/>
    <property type="match status" value="1"/>
</dbReference>
<dbReference type="AlphaFoldDB" id="A0A7Z0WHW2"/>
<gene>
    <name evidence="6" type="ORF">BLA60_35035</name>
</gene>
<keyword evidence="5" id="KW-0732">Signal</keyword>
<evidence type="ECO:0000256" key="2">
    <source>
        <dbReference type="ARBA" id="ARBA00022963"/>
    </source>
</evidence>
<dbReference type="InterPro" id="IPR029058">
    <property type="entry name" value="AB_hydrolase_fold"/>
</dbReference>
<feature type="signal peptide" evidence="5">
    <location>
        <begin position="1"/>
        <end position="24"/>
    </location>
</feature>